<dbReference type="CDD" id="cd03786">
    <property type="entry name" value="GTB_UDP-GlcNAc_2-Epimerase"/>
    <property type="match status" value="1"/>
</dbReference>
<dbReference type="InterPro" id="IPR003331">
    <property type="entry name" value="UDP_GlcNAc_Epimerase_2_dom"/>
</dbReference>
<dbReference type="EC" id="5.1.3.14" evidence="3"/>
<dbReference type="HOGENOM" id="CLU_041674_1_0_7"/>
<evidence type="ECO:0000256" key="4">
    <source>
        <dbReference type="RuleBase" id="RU003513"/>
    </source>
</evidence>
<keyword evidence="7" id="KW-1185">Reference proteome</keyword>
<protein>
    <recommendedName>
        <fullName evidence="3">UDP-N-acetylglucosamine 2-epimerase (non-hydrolyzing)</fullName>
        <ecNumber evidence="3">5.1.3.14</ecNumber>
    </recommendedName>
</protein>
<accession>L0RHH8</accession>
<dbReference type="STRING" id="1121451.DESAM_22759"/>
<evidence type="ECO:0000313" key="6">
    <source>
        <dbReference type="EMBL" id="CCO25026.1"/>
    </source>
</evidence>
<evidence type="ECO:0000259" key="5">
    <source>
        <dbReference type="Pfam" id="PF02350"/>
    </source>
</evidence>
<dbReference type="eggNOG" id="COG0381">
    <property type="taxonomic scope" value="Bacteria"/>
</dbReference>
<dbReference type="KEGG" id="dhy:DESAM_22759"/>
<dbReference type="InterPro" id="IPR029767">
    <property type="entry name" value="WecB-like"/>
</dbReference>
<name>L0RHH8_9BACT</name>
<evidence type="ECO:0000256" key="1">
    <source>
        <dbReference type="ARBA" id="ARBA00023235"/>
    </source>
</evidence>
<dbReference type="RefSeq" id="WP_015337624.1">
    <property type="nucleotide sequence ID" value="NC_020055.1"/>
</dbReference>
<feature type="domain" description="UDP-N-acetylglucosamine 2-epimerase" evidence="5">
    <location>
        <begin position="28"/>
        <end position="367"/>
    </location>
</feature>
<dbReference type="Pfam" id="PF02350">
    <property type="entry name" value="Epimerase_2"/>
    <property type="match status" value="1"/>
</dbReference>
<evidence type="ECO:0000313" key="7">
    <source>
        <dbReference type="Proteomes" id="UP000010808"/>
    </source>
</evidence>
<dbReference type="OrthoDB" id="9803238at2"/>
<dbReference type="GO" id="GO:0008761">
    <property type="term" value="F:UDP-N-acetylglucosamine 2-epimerase activity"/>
    <property type="evidence" value="ECO:0007669"/>
    <property type="project" value="UniProtKB-EC"/>
</dbReference>
<dbReference type="PATRIC" id="fig|1121451.3.peg.2970"/>
<dbReference type="Gene3D" id="3.40.50.2000">
    <property type="entry name" value="Glycogen Phosphorylase B"/>
    <property type="match status" value="2"/>
</dbReference>
<dbReference type="EMBL" id="FO203522">
    <property type="protein sequence ID" value="CCO25026.1"/>
    <property type="molecule type" value="Genomic_DNA"/>
</dbReference>
<proteinExistence type="inferred from homology"/>
<sequence>MADSNIKIAAVVGTRPEAIKMAPLIQHLTDRDGVETKLISTGQHRSQLDQVFSYFNIAADVDLNLMSTVKNLNELTANALLGVDALLDDINPDFLLVQGDTTTAFVGALAAFNRQIPVGHVEAGLRSGNIMNPYPEEANRRMVSVFATLNFAPTEIAKRKLLDEGVASEKILVTGNTVVDALHSISGKVNALPSHIAKVVDSDKRIILVTAHRRESLGKPLENICGAIERIAKQYADVEIIFPVHKNPKVRETVFSILSDIDRVHLIEPLDYFDFISVMKQSSLILSDSGGVQEEAPSFGVSVLIMRNTTERPEALESGALKLVGTESDSIVEHAQEFLNGTLDKSGLIAGNPFGDGFASKRIVDAVIAWKQGRMPLLAEYEVFSSNYNISQISN</sequence>
<dbReference type="NCBIfam" id="TIGR00236">
    <property type="entry name" value="wecB"/>
    <property type="match status" value="1"/>
</dbReference>
<dbReference type="PANTHER" id="PTHR43174">
    <property type="entry name" value="UDP-N-ACETYLGLUCOSAMINE 2-EPIMERASE"/>
    <property type="match status" value="1"/>
</dbReference>
<gene>
    <name evidence="6" type="primary">mnaA</name>
    <name evidence="6" type="ORF">DESAM_22759</name>
</gene>
<evidence type="ECO:0000256" key="3">
    <source>
        <dbReference type="ARBA" id="ARBA00038858"/>
    </source>
</evidence>
<keyword evidence="1 4" id="KW-0413">Isomerase</keyword>
<reference evidence="6 7" key="1">
    <citation type="submission" date="2012-10" db="EMBL/GenBank/DDBJ databases">
        <authorList>
            <person name="Genoscope - CEA"/>
        </authorList>
    </citation>
    <scope>NUCLEOTIDE SEQUENCE [LARGE SCALE GENOMIC DNA]</scope>
    <source>
        <strain evidence="7">AM13 / DSM 14728</strain>
    </source>
</reference>
<evidence type="ECO:0000256" key="2">
    <source>
        <dbReference type="ARBA" id="ARBA00038209"/>
    </source>
</evidence>
<dbReference type="Proteomes" id="UP000010808">
    <property type="component" value="Chromosome"/>
</dbReference>
<comment type="similarity">
    <text evidence="2 4">Belongs to the UDP-N-acetylglucosamine 2-epimerase family.</text>
</comment>
<organism evidence="6 7">
    <name type="scientific">Maridesulfovibrio hydrothermalis AM13 = DSM 14728</name>
    <dbReference type="NCBI Taxonomy" id="1121451"/>
    <lineage>
        <taxon>Bacteria</taxon>
        <taxon>Pseudomonadati</taxon>
        <taxon>Thermodesulfobacteriota</taxon>
        <taxon>Desulfovibrionia</taxon>
        <taxon>Desulfovibrionales</taxon>
        <taxon>Desulfovibrionaceae</taxon>
        <taxon>Maridesulfovibrio</taxon>
    </lineage>
</organism>
<dbReference type="SUPFAM" id="SSF53756">
    <property type="entry name" value="UDP-Glycosyltransferase/glycogen phosphorylase"/>
    <property type="match status" value="1"/>
</dbReference>
<dbReference type="PANTHER" id="PTHR43174:SF2">
    <property type="entry name" value="UDP-N-ACETYLGLUCOSAMINE 2-EPIMERASE"/>
    <property type="match status" value="1"/>
</dbReference>
<dbReference type="AlphaFoldDB" id="L0RHH8"/>